<accession>A0AAV4RNZ9</accession>
<dbReference type="Proteomes" id="UP001054945">
    <property type="component" value="Unassembled WGS sequence"/>
</dbReference>
<comment type="caution">
    <text evidence="1">The sequence shown here is derived from an EMBL/GenBank/DDBJ whole genome shotgun (WGS) entry which is preliminary data.</text>
</comment>
<protein>
    <submittedName>
        <fullName evidence="1">Uncharacterized protein</fullName>
    </submittedName>
</protein>
<gene>
    <name evidence="1" type="ORF">CEXT_597631</name>
</gene>
<keyword evidence="2" id="KW-1185">Reference proteome</keyword>
<sequence>MSDCQIRRSWKETSCLVMSPVCLEVHPTVRKLSDTPDFIFIKRFSRVVCQGNFLNLLPRNPFPCLVSTGGEMFSLLARSLMEDELLWTMFGNFYSYCTPE</sequence>
<proteinExistence type="predicted"/>
<reference evidence="1 2" key="1">
    <citation type="submission" date="2021-06" db="EMBL/GenBank/DDBJ databases">
        <title>Caerostris extrusa draft genome.</title>
        <authorList>
            <person name="Kono N."/>
            <person name="Arakawa K."/>
        </authorList>
    </citation>
    <scope>NUCLEOTIDE SEQUENCE [LARGE SCALE GENOMIC DNA]</scope>
</reference>
<dbReference type="EMBL" id="BPLR01008302">
    <property type="protein sequence ID" value="GIY23683.1"/>
    <property type="molecule type" value="Genomic_DNA"/>
</dbReference>
<organism evidence="1 2">
    <name type="scientific">Caerostris extrusa</name>
    <name type="common">Bark spider</name>
    <name type="synonym">Caerostris bankana</name>
    <dbReference type="NCBI Taxonomy" id="172846"/>
    <lineage>
        <taxon>Eukaryota</taxon>
        <taxon>Metazoa</taxon>
        <taxon>Ecdysozoa</taxon>
        <taxon>Arthropoda</taxon>
        <taxon>Chelicerata</taxon>
        <taxon>Arachnida</taxon>
        <taxon>Araneae</taxon>
        <taxon>Araneomorphae</taxon>
        <taxon>Entelegynae</taxon>
        <taxon>Araneoidea</taxon>
        <taxon>Araneidae</taxon>
        <taxon>Caerostris</taxon>
    </lineage>
</organism>
<dbReference type="AlphaFoldDB" id="A0AAV4RNZ9"/>
<evidence type="ECO:0000313" key="2">
    <source>
        <dbReference type="Proteomes" id="UP001054945"/>
    </source>
</evidence>
<name>A0AAV4RNZ9_CAEEX</name>
<evidence type="ECO:0000313" key="1">
    <source>
        <dbReference type="EMBL" id="GIY23683.1"/>
    </source>
</evidence>